<feature type="transmembrane region" description="Helical" evidence="1">
    <location>
        <begin position="141"/>
        <end position="162"/>
    </location>
</feature>
<accession>A0AAD1UE08</accession>
<dbReference type="EMBL" id="CAMPGE010004829">
    <property type="protein sequence ID" value="CAI2363679.1"/>
    <property type="molecule type" value="Genomic_DNA"/>
</dbReference>
<reference evidence="2" key="1">
    <citation type="submission" date="2023-07" db="EMBL/GenBank/DDBJ databases">
        <authorList>
            <consortium name="AG Swart"/>
            <person name="Singh M."/>
            <person name="Singh A."/>
            <person name="Seah K."/>
            <person name="Emmerich C."/>
        </authorList>
    </citation>
    <scope>NUCLEOTIDE SEQUENCE</scope>
    <source>
        <strain evidence="2">DP1</strain>
    </source>
</reference>
<keyword evidence="1" id="KW-0812">Transmembrane</keyword>
<name>A0AAD1UE08_EUPCR</name>
<protein>
    <submittedName>
        <fullName evidence="2">Uncharacterized protein</fullName>
    </submittedName>
</protein>
<sequence>MMFTRRISQEISKRPPMPSKYLKGHKLLPLSGKFSYSVMNNKSSLDKPKVKQLINDPQRNFIALEKNSTVRSRLDTSKTKFVKPIDVNSYKPVHEPVILLENGYYLLYYHRQRTYTMFLLYLRYIIPIVGLIYLIKKNPFYKSYPIMLPVMFIALFTVIYRCGRYSGKTNRMIHQILIDPTGTEATFVYKNRFMRKLRNDNLEDTFLIKSLLNPPQGREYVPLRGMLFPEKYPFRCELLSQPFYFWLKYYTSQNNVFAIAKNPNYINYEILCNIFKTRTIDFSESKIYKLANSQLSNFQLEFMLETMNQYSNFSFAKRRERYDGITKIIEEGAPEVKEEPVDKFKSNKTFERIMNEPLKKSN</sequence>
<gene>
    <name evidence="2" type="ORF">ECRASSUSDP1_LOCUS5015</name>
</gene>
<dbReference type="Proteomes" id="UP001295684">
    <property type="component" value="Unassembled WGS sequence"/>
</dbReference>
<comment type="caution">
    <text evidence="2">The sequence shown here is derived from an EMBL/GenBank/DDBJ whole genome shotgun (WGS) entry which is preliminary data.</text>
</comment>
<organism evidence="2 3">
    <name type="scientific">Euplotes crassus</name>
    <dbReference type="NCBI Taxonomy" id="5936"/>
    <lineage>
        <taxon>Eukaryota</taxon>
        <taxon>Sar</taxon>
        <taxon>Alveolata</taxon>
        <taxon>Ciliophora</taxon>
        <taxon>Intramacronucleata</taxon>
        <taxon>Spirotrichea</taxon>
        <taxon>Hypotrichia</taxon>
        <taxon>Euplotida</taxon>
        <taxon>Euplotidae</taxon>
        <taxon>Moneuplotes</taxon>
    </lineage>
</organism>
<dbReference type="AlphaFoldDB" id="A0AAD1UE08"/>
<feature type="transmembrane region" description="Helical" evidence="1">
    <location>
        <begin position="115"/>
        <end position="135"/>
    </location>
</feature>
<evidence type="ECO:0000313" key="3">
    <source>
        <dbReference type="Proteomes" id="UP001295684"/>
    </source>
</evidence>
<keyword evidence="3" id="KW-1185">Reference proteome</keyword>
<keyword evidence="1" id="KW-1133">Transmembrane helix</keyword>
<keyword evidence="1" id="KW-0472">Membrane</keyword>
<proteinExistence type="predicted"/>
<evidence type="ECO:0000256" key="1">
    <source>
        <dbReference type="SAM" id="Phobius"/>
    </source>
</evidence>
<evidence type="ECO:0000313" key="2">
    <source>
        <dbReference type="EMBL" id="CAI2363679.1"/>
    </source>
</evidence>